<dbReference type="GO" id="GO:0015035">
    <property type="term" value="F:protein-disulfide reductase activity"/>
    <property type="evidence" value="ECO:0007669"/>
    <property type="project" value="TreeGrafter"/>
</dbReference>
<name>A0A2U8E795_9BACT</name>
<keyword evidence="7" id="KW-0732">Signal</keyword>
<feature type="chain" id="PRO_5015971059" evidence="7">
    <location>
        <begin position="28"/>
        <end position="707"/>
    </location>
</feature>
<evidence type="ECO:0000256" key="3">
    <source>
        <dbReference type="ARBA" id="ARBA00022748"/>
    </source>
</evidence>
<evidence type="ECO:0000313" key="10">
    <source>
        <dbReference type="EMBL" id="AWI10733.1"/>
    </source>
</evidence>
<proteinExistence type="predicted"/>
<dbReference type="OrthoDB" id="9811036at2"/>
<keyword evidence="3" id="KW-0201">Cytochrome c-type biogenesis</keyword>
<keyword evidence="5 6" id="KW-0472">Membrane</keyword>
<feature type="domain" description="Cytochrome C biogenesis protein transmembrane" evidence="8">
    <location>
        <begin position="317"/>
        <end position="523"/>
    </location>
</feature>
<dbReference type="PANTHER" id="PTHR32234:SF3">
    <property type="entry name" value="SUPPRESSION OF COPPER SENSITIVITY PROTEIN"/>
    <property type="match status" value="1"/>
</dbReference>
<dbReference type="GO" id="GO:0016020">
    <property type="term" value="C:membrane"/>
    <property type="evidence" value="ECO:0007669"/>
    <property type="project" value="UniProtKB-SubCell"/>
</dbReference>
<feature type="transmembrane region" description="Helical" evidence="6">
    <location>
        <begin position="397"/>
        <end position="419"/>
    </location>
</feature>
<dbReference type="KEGG" id="elut:CKA38_15070"/>
<dbReference type="PANTHER" id="PTHR32234">
    <property type="entry name" value="THIOL:DISULFIDE INTERCHANGE PROTEIN DSBD"/>
    <property type="match status" value="1"/>
</dbReference>
<comment type="subcellular location">
    <subcellularLocation>
        <location evidence="1">Membrane</location>
        <topology evidence="1">Multi-pass membrane protein</topology>
    </subcellularLocation>
</comment>
<evidence type="ECO:0000256" key="4">
    <source>
        <dbReference type="ARBA" id="ARBA00022989"/>
    </source>
</evidence>
<dbReference type="RefSeq" id="WP_108826631.1">
    <property type="nucleotide sequence ID" value="NZ_CP023004.1"/>
</dbReference>
<dbReference type="InterPro" id="IPR036249">
    <property type="entry name" value="Thioredoxin-like_sf"/>
</dbReference>
<keyword evidence="11" id="KW-1185">Reference proteome</keyword>
<evidence type="ECO:0000256" key="6">
    <source>
        <dbReference type="SAM" id="Phobius"/>
    </source>
</evidence>
<feature type="signal peptide" evidence="7">
    <location>
        <begin position="1"/>
        <end position="27"/>
    </location>
</feature>
<dbReference type="AlphaFoldDB" id="A0A2U8E795"/>
<evidence type="ECO:0000256" key="5">
    <source>
        <dbReference type="ARBA" id="ARBA00023136"/>
    </source>
</evidence>
<feature type="transmembrane region" description="Helical" evidence="6">
    <location>
        <begin position="474"/>
        <end position="494"/>
    </location>
</feature>
<keyword evidence="2 6" id="KW-0812">Transmembrane</keyword>
<feature type="transmembrane region" description="Helical" evidence="6">
    <location>
        <begin position="514"/>
        <end position="531"/>
    </location>
</feature>
<keyword evidence="4 6" id="KW-1133">Transmembrane helix</keyword>
<dbReference type="Pfam" id="PF11412">
    <property type="entry name" value="DsbD_N"/>
    <property type="match status" value="1"/>
</dbReference>
<dbReference type="GO" id="GO:0017004">
    <property type="term" value="P:cytochrome complex assembly"/>
    <property type="evidence" value="ECO:0007669"/>
    <property type="project" value="UniProtKB-KW"/>
</dbReference>
<feature type="transmembrane region" description="Helical" evidence="6">
    <location>
        <begin position="537"/>
        <end position="557"/>
    </location>
</feature>
<dbReference type="GO" id="GO:0045454">
    <property type="term" value="P:cell redox homeostasis"/>
    <property type="evidence" value="ECO:0007669"/>
    <property type="project" value="TreeGrafter"/>
</dbReference>
<feature type="transmembrane region" description="Helical" evidence="6">
    <location>
        <begin position="317"/>
        <end position="343"/>
    </location>
</feature>
<dbReference type="InterPro" id="IPR028250">
    <property type="entry name" value="DsbDN"/>
</dbReference>
<dbReference type="InterPro" id="IPR035671">
    <property type="entry name" value="DsbD_gamma"/>
</dbReference>
<gene>
    <name evidence="10" type="ORF">CKA38_15070</name>
</gene>
<feature type="transmembrane region" description="Helical" evidence="6">
    <location>
        <begin position="440"/>
        <end position="468"/>
    </location>
</feature>
<evidence type="ECO:0000259" key="9">
    <source>
        <dbReference type="Pfam" id="PF11412"/>
    </source>
</evidence>
<sequence length="707" mass="73723">MFSRFRLVFALVVVSGFLPVASAPAFASLFSFGGSQQVRASLVALDESVQPGGTVTVALKLEHAPGWHTYWINAGTGLPTTIAWKLPEGWRAGEIQWPVPSPIKDRQGNITGNGYNDVVYQPVTLTAPANLAIGTTVTLKGRADWLMCADVCEPGGADVSVTLPVLAAAPKPSALRAKVFATPPMPEKTGDARVTASRAPGTKSVTLVFSPSPVSANDAAPHFFGLDALIQYDQAQSAKIENGALSLTLPMSDSYDGDGRRLAGVLAFTDAKGVWRGYDIDVVIGDSDDAAGAGAGKSSATTAGASAGSTGGIAGTLLLAFVGGLILNLMPCVFPVLGIKILGFVNQAGASRRKVTLHGIAFTVGVLVSFWALAGLLAVLRAGGEQLGWGFQLQSPVFVFALAALLLIFAMSMSGVFEFGLSATSVGGGLQTKGGYAGSFFTGVLATVVATPCSAPFLAPALGAALAMSTGESFFVFTAIALGLSTPYLLLSIFPGAVKVLPRPGAWMETFKQAMAFPLYATVGYLVWVLAGQLSENGLLMALFAFVLVALGVWFYGRYAAPGNSSRRKTIGIAGALVCLLLGGLLGWPRAAAPTDIVWKKWSPSAVASAQASGKTVYVDFTARWCATCQANKKLVFSSDEVNRVFRDKNIVALKADWTNKDAQITAELAKFGRSAVPFNLVYKPGEPEPVVLPELLTPGIVLDALK</sequence>
<evidence type="ECO:0000259" key="8">
    <source>
        <dbReference type="Pfam" id="PF02683"/>
    </source>
</evidence>
<feature type="domain" description="Thiol:disulfide interchange protein DsbD N-terminal" evidence="9">
    <location>
        <begin position="48"/>
        <end position="160"/>
    </location>
</feature>
<accession>A0A2U8E795</accession>
<feature type="transmembrane region" description="Helical" evidence="6">
    <location>
        <begin position="355"/>
        <end position="377"/>
    </location>
</feature>
<dbReference type="CDD" id="cd02953">
    <property type="entry name" value="DsbDgamma"/>
    <property type="match status" value="1"/>
</dbReference>
<dbReference type="Gene3D" id="3.40.30.10">
    <property type="entry name" value="Glutaredoxin"/>
    <property type="match status" value="1"/>
</dbReference>
<dbReference type="SUPFAM" id="SSF52833">
    <property type="entry name" value="Thioredoxin-like"/>
    <property type="match status" value="1"/>
</dbReference>
<dbReference type="InterPro" id="IPR003834">
    <property type="entry name" value="Cyt_c_assmbl_TM_dom"/>
</dbReference>
<dbReference type="Pfam" id="PF02683">
    <property type="entry name" value="DsbD_TM"/>
    <property type="match status" value="1"/>
</dbReference>
<reference evidence="10 11" key="1">
    <citation type="journal article" date="2018" name="Syst. Appl. Microbiol.">
        <title>Ereboglobus luteus gen. nov. sp. nov. from cockroach guts, and new insights into the oxygen relationship of the genera Opitutus and Didymococcus (Verrucomicrobia: Opitutaceae).</title>
        <authorList>
            <person name="Tegtmeier D."/>
            <person name="Belitz A."/>
            <person name="Radek R."/>
            <person name="Heimerl T."/>
            <person name="Brune A."/>
        </authorList>
    </citation>
    <scope>NUCLEOTIDE SEQUENCE [LARGE SCALE GENOMIC DNA]</scope>
    <source>
        <strain evidence="10 11">Ho45</strain>
    </source>
</reference>
<dbReference type="EMBL" id="CP023004">
    <property type="protein sequence ID" value="AWI10733.1"/>
    <property type="molecule type" value="Genomic_DNA"/>
</dbReference>
<evidence type="ECO:0000256" key="2">
    <source>
        <dbReference type="ARBA" id="ARBA00022692"/>
    </source>
</evidence>
<evidence type="ECO:0000256" key="7">
    <source>
        <dbReference type="SAM" id="SignalP"/>
    </source>
</evidence>
<organism evidence="10 11">
    <name type="scientific">Ereboglobus luteus</name>
    <dbReference type="NCBI Taxonomy" id="1796921"/>
    <lineage>
        <taxon>Bacteria</taxon>
        <taxon>Pseudomonadati</taxon>
        <taxon>Verrucomicrobiota</taxon>
        <taxon>Opitutia</taxon>
        <taxon>Opitutales</taxon>
        <taxon>Opitutaceae</taxon>
        <taxon>Ereboglobus</taxon>
    </lineage>
</organism>
<feature type="transmembrane region" description="Helical" evidence="6">
    <location>
        <begin position="569"/>
        <end position="588"/>
    </location>
</feature>
<evidence type="ECO:0000256" key="1">
    <source>
        <dbReference type="ARBA" id="ARBA00004141"/>
    </source>
</evidence>
<dbReference type="Proteomes" id="UP000244896">
    <property type="component" value="Chromosome"/>
</dbReference>
<evidence type="ECO:0000313" key="11">
    <source>
        <dbReference type="Proteomes" id="UP000244896"/>
    </source>
</evidence>
<dbReference type="Pfam" id="PF13899">
    <property type="entry name" value="Thioredoxin_7"/>
    <property type="match status" value="1"/>
</dbReference>
<protein>
    <submittedName>
        <fullName evidence="10">Uncharacterized protein</fullName>
    </submittedName>
</protein>